<dbReference type="Gene3D" id="2.40.50.140">
    <property type="entry name" value="Nucleic acid-binding proteins"/>
    <property type="match status" value="1"/>
</dbReference>
<dbReference type="CDD" id="cd05692">
    <property type="entry name" value="S1_RPS1_repeat_hs4"/>
    <property type="match status" value="1"/>
</dbReference>
<sequence length="137" mass="15244">MSLEVGSIVEGIVTGITDFGAFVEVEKGKTGLVHISEVAEDYVKDIKNYLKRGQKIKVKVLNIDKDGKISLSIKQAGLPKKKTVKPREVNWEKELETPSPTNFEDKMSKFLKDSEEKMQSMNTKKSSGRKNANGKGN</sequence>
<evidence type="ECO:0000313" key="7">
    <source>
        <dbReference type="Proteomes" id="UP000449710"/>
    </source>
</evidence>
<dbReference type="InterPro" id="IPR003029">
    <property type="entry name" value="S1_domain"/>
</dbReference>
<feature type="compositionally biased region" description="Basic and acidic residues" evidence="4">
    <location>
        <begin position="103"/>
        <end position="118"/>
    </location>
</feature>
<feature type="compositionally biased region" description="Basic and acidic residues" evidence="4">
    <location>
        <begin position="85"/>
        <end position="96"/>
    </location>
</feature>
<dbReference type="GO" id="GO:1990904">
    <property type="term" value="C:ribonucleoprotein complex"/>
    <property type="evidence" value="ECO:0007669"/>
    <property type="project" value="UniProtKB-KW"/>
</dbReference>
<name>A0AA43XL88_9CLOT</name>
<dbReference type="InterPro" id="IPR050437">
    <property type="entry name" value="Ribos_protein_bS1-like"/>
</dbReference>
<dbReference type="EMBL" id="SUMG01000013">
    <property type="protein sequence ID" value="NBG88900.1"/>
    <property type="molecule type" value="Genomic_DNA"/>
</dbReference>
<evidence type="ECO:0000256" key="1">
    <source>
        <dbReference type="ARBA" id="ARBA00006767"/>
    </source>
</evidence>
<evidence type="ECO:0000259" key="5">
    <source>
        <dbReference type="PROSITE" id="PS50126"/>
    </source>
</evidence>
<evidence type="ECO:0000313" key="6">
    <source>
        <dbReference type="EMBL" id="NBG88900.1"/>
    </source>
</evidence>
<evidence type="ECO:0000256" key="4">
    <source>
        <dbReference type="SAM" id="MobiDB-lite"/>
    </source>
</evidence>
<evidence type="ECO:0000256" key="2">
    <source>
        <dbReference type="ARBA" id="ARBA00022980"/>
    </source>
</evidence>
<proteinExistence type="inferred from homology"/>
<keyword evidence="7" id="KW-1185">Reference proteome</keyword>
<dbReference type="AlphaFoldDB" id="A0AA43XL88"/>
<dbReference type="InterPro" id="IPR012340">
    <property type="entry name" value="NA-bd_OB-fold"/>
</dbReference>
<keyword evidence="2" id="KW-0689">Ribosomal protein</keyword>
<accession>A0AA43XL88</accession>
<comment type="caution">
    <text evidence="6">The sequence shown here is derived from an EMBL/GenBank/DDBJ whole genome shotgun (WGS) entry which is preliminary data.</text>
</comment>
<dbReference type="SMART" id="SM00316">
    <property type="entry name" value="S1"/>
    <property type="match status" value="1"/>
</dbReference>
<gene>
    <name evidence="6" type="ORF">ISALK_10345</name>
</gene>
<dbReference type="GO" id="GO:0005840">
    <property type="term" value="C:ribosome"/>
    <property type="evidence" value="ECO:0007669"/>
    <property type="project" value="UniProtKB-KW"/>
</dbReference>
<dbReference type="NCBIfam" id="NF004473">
    <property type="entry name" value="PRK05807.1"/>
    <property type="match status" value="1"/>
</dbReference>
<dbReference type="GO" id="GO:0006412">
    <property type="term" value="P:translation"/>
    <property type="evidence" value="ECO:0007669"/>
    <property type="project" value="TreeGrafter"/>
</dbReference>
<organism evidence="6 7">
    <name type="scientific">Isachenkonia alkalipeptolytica</name>
    <dbReference type="NCBI Taxonomy" id="2565777"/>
    <lineage>
        <taxon>Bacteria</taxon>
        <taxon>Bacillati</taxon>
        <taxon>Bacillota</taxon>
        <taxon>Clostridia</taxon>
        <taxon>Eubacteriales</taxon>
        <taxon>Clostridiaceae</taxon>
        <taxon>Isachenkonia</taxon>
    </lineage>
</organism>
<dbReference type="SUPFAM" id="SSF50249">
    <property type="entry name" value="Nucleic acid-binding proteins"/>
    <property type="match status" value="1"/>
</dbReference>
<dbReference type="GO" id="GO:0003729">
    <property type="term" value="F:mRNA binding"/>
    <property type="evidence" value="ECO:0007669"/>
    <property type="project" value="TreeGrafter"/>
</dbReference>
<keyword evidence="3" id="KW-0687">Ribonucleoprotein</keyword>
<dbReference type="Proteomes" id="UP000449710">
    <property type="component" value="Unassembled WGS sequence"/>
</dbReference>
<feature type="region of interest" description="Disordered" evidence="4">
    <location>
        <begin position="77"/>
        <end position="137"/>
    </location>
</feature>
<dbReference type="GO" id="GO:0003735">
    <property type="term" value="F:structural constituent of ribosome"/>
    <property type="evidence" value="ECO:0007669"/>
    <property type="project" value="TreeGrafter"/>
</dbReference>
<dbReference type="FunFam" id="2.40.50.140:FF:000189">
    <property type="entry name" value="Polyribonucleotide nucleotidyltransferase, putative"/>
    <property type="match status" value="1"/>
</dbReference>
<reference evidence="6 7" key="1">
    <citation type="submission" date="2019-04" db="EMBL/GenBank/DDBJ databases">
        <title>Isachenkonia alkalipeptolytica gen. nov. sp. nov. a new anaerobic, alkiliphilic organothrophic bacterium capable to reduce synthesized ferrihydrite isolated from a soda lake.</title>
        <authorList>
            <person name="Toshchakov S.V."/>
            <person name="Zavarzina D.G."/>
            <person name="Zhilina T.N."/>
            <person name="Kostrikina N.A."/>
            <person name="Kublanov I.V."/>
        </authorList>
    </citation>
    <scope>NUCLEOTIDE SEQUENCE [LARGE SCALE GENOMIC DNA]</scope>
    <source>
        <strain evidence="6 7">Z-1701</strain>
    </source>
</reference>
<feature type="domain" description="S1 motif" evidence="5">
    <location>
        <begin position="6"/>
        <end position="74"/>
    </location>
</feature>
<evidence type="ECO:0000256" key="3">
    <source>
        <dbReference type="ARBA" id="ARBA00023274"/>
    </source>
</evidence>
<dbReference type="PROSITE" id="PS50126">
    <property type="entry name" value="S1"/>
    <property type="match status" value="1"/>
</dbReference>
<dbReference type="PANTHER" id="PTHR10724:SF7">
    <property type="entry name" value="SMALL RIBOSOMAL SUBUNIT PROTEIN BS1C"/>
    <property type="match status" value="1"/>
</dbReference>
<dbReference type="Pfam" id="PF00575">
    <property type="entry name" value="S1"/>
    <property type="match status" value="1"/>
</dbReference>
<comment type="similarity">
    <text evidence="1">Belongs to the bacterial ribosomal protein bS1 family.</text>
</comment>
<dbReference type="PANTHER" id="PTHR10724">
    <property type="entry name" value="30S RIBOSOMAL PROTEIN S1"/>
    <property type="match status" value="1"/>
</dbReference>
<protein>
    <submittedName>
        <fullName evidence="6">RNA-binding protein S1</fullName>
    </submittedName>
</protein>
<dbReference type="RefSeq" id="WP_160722010.1">
    <property type="nucleotide sequence ID" value="NZ_SUMG01000013.1"/>
</dbReference>